<keyword evidence="3" id="KW-1185">Reference proteome</keyword>
<sequence>MGQLVGVVEKPSATPGVVRFELNRSLSGMGHERYGSSADTVGIDTPGARLASLLFDTGQVGAVHVYANVVTVDVAKGHDTDGLAPIVAEMYRYWKPGVQPPSFEDLQPDEPAAESSGGGGEGDAELSEAAKRVPAHLLERSRAARERWKAKQG</sequence>
<feature type="compositionally biased region" description="Basic and acidic residues" evidence="1">
    <location>
        <begin position="137"/>
        <end position="153"/>
    </location>
</feature>
<proteinExistence type="predicted"/>
<accession>A0A4R7I1Y1</accession>
<reference evidence="2 3" key="1">
    <citation type="submission" date="2019-03" db="EMBL/GenBank/DDBJ databases">
        <title>Sequencing the genomes of 1000 actinobacteria strains.</title>
        <authorList>
            <person name="Klenk H.-P."/>
        </authorList>
    </citation>
    <scope>NUCLEOTIDE SEQUENCE [LARGE SCALE GENOMIC DNA]</scope>
    <source>
        <strain evidence="2 3">DSM 18936</strain>
    </source>
</reference>
<dbReference type="OrthoDB" id="5195534at2"/>
<organism evidence="2 3">
    <name type="scientific">Ilumatobacter fluminis</name>
    <dbReference type="NCBI Taxonomy" id="467091"/>
    <lineage>
        <taxon>Bacteria</taxon>
        <taxon>Bacillati</taxon>
        <taxon>Actinomycetota</taxon>
        <taxon>Acidimicrobiia</taxon>
        <taxon>Acidimicrobiales</taxon>
        <taxon>Ilumatobacteraceae</taxon>
        <taxon>Ilumatobacter</taxon>
    </lineage>
</organism>
<protein>
    <submittedName>
        <fullName evidence="2">Uncharacterized protein</fullName>
    </submittedName>
</protein>
<evidence type="ECO:0000313" key="3">
    <source>
        <dbReference type="Proteomes" id="UP000294558"/>
    </source>
</evidence>
<evidence type="ECO:0000313" key="2">
    <source>
        <dbReference type="EMBL" id="TDT17592.1"/>
    </source>
</evidence>
<gene>
    <name evidence="2" type="ORF">BDK89_3203</name>
</gene>
<comment type="caution">
    <text evidence="2">The sequence shown here is derived from an EMBL/GenBank/DDBJ whole genome shotgun (WGS) entry which is preliminary data.</text>
</comment>
<dbReference type="AlphaFoldDB" id="A0A4R7I1Y1"/>
<dbReference type="Proteomes" id="UP000294558">
    <property type="component" value="Unassembled WGS sequence"/>
</dbReference>
<dbReference type="RefSeq" id="WP_133869876.1">
    <property type="nucleotide sequence ID" value="NZ_JAVJPS010000042.1"/>
</dbReference>
<name>A0A4R7I1Y1_9ACTN</name>
<feature type="region of interest" description="Disordered" evidence="1">
    <location>
        <begin position="98"/>
        <end position="153"/>
    </location>
</feature>
<evidence type="ECO:0000256" key="1">
    <source>
        <dbReference type="SAM" id="MobiDB-lite"/>
    </source>
</evidence>
<dbReference type="EMBL" id="SOAU01000001">
    <property type="protein sequence ID" value="TDT17592.1"/>
    <property type="molecule type" value="Genomic_DNA"/>
</dbReference>